<dbReference type="SUPFAM" id="SSF52266">
    <property type="entry name" value="SGNH hydrolase"/>
    <property type="match status" value="1"/>
</dbReference>
<reference evidence="2 3" key="1">
    <citation type="submission" date="2020-08" db="EMBL/GenBank/DDBJ databases">
        <title>Sequencing the genomes of 1000 actinobacteria strains.</title>
        <authorList>
            <person name="Klenk H.-P."/>
        </authorList>
    </citation>
    <scope>NUCLEOTIDE SEQUENCE [LARGE SCALE GENOMIC DNA]</scope>
    <source>
        <strain evidence="2 3">DSM 45809</strain>
    </source>
</reference>
<dbReference type="Gene3D" id="3.40.50.1110">
    <property type="entry name" value="SGNH hydrolase"/>
    <property type="match status" value="1"/>
</dbReference>
<keyword evidence="3" id="KW-1185">Reference proteome</keyword>
<comment type="caution">
    <text evidence="2">The sequence shown here is derived from an EMBL/GenBank/DDBJ whole genome shotgun (WGS) entry which is preliminary data.</text>
</comment>
<dbReference type="Pfam" id="PF13472">
    <property type="entry name" value="Lipase_GDSL_2"/>
    <property type="match status" value="1"/>
</dbReference>
<evidence type="ECO:0000313" key="2">
    <source>
        <dbReference type="EMBL" id="MBB4742278.1"/>
    </source>
</evidence>
<dbReference type="AlphaFoldDB" id="A0A7W7M9Q4"/>
<evidence type="ECO:0000313" key="3">
    <source>
        <dbReference type="Proteomes" id="UP000546162"/>
    </source>
</evidence>
<evidence type="ECO:0000259" key="1">
    <source>
        <dbReference type="Pfam" id="PF13472"/>
    </source>
</evidence>
<accession>A0A7W7M9Q4</accession>
<sequence>MNFAVLGDSIAYGQGASRDADTVAARLSDTLTRADVPNHTRVFAVPGARSADLAAQVVRATSWSPDLALIVIGANDLTRFVPAPDAAA</sequence>
<dbReference type="InterPro" id="IPR013830">
    <property type="entry name" value="SGNH_hydro"/>
</dbReference>
<protein>
    <submittedName>
        <fullName evidence="2">Lysophospholipase L1-like esterase</fullName>
    </submittedName>
</protein>
<feature type="domain" description="SGNH hydrolase-type esterase" evidence="1">
    <location>
        <begin position="5"/>
        <end position="87"/>
    </location>
</feature>
<name>A0A7W7M9Q4_9ACTN</name>
<dbReference type="InterPro" id="IPR036514">
    <property type="entry name" value="SGNH_hydro_sf"/>
</dbReference>
<organism evidence="2 3">
    <name type="scientific">Actinoplanes octamycinicus</name>
    <dbReference type="NCBI Taxonomy" id="135948"/>
    <lineage>
        <taxon>Bacteria</taxon>
        <taxon>Bacillati</taxon>
        <taxon>Actinomycetota</taxon>
        <taxon>Actinomycetes</taxon>
        <taxon>Micromonosporales</taxon>
        <taxon>Micromonosporaceae</taxon>
        <taxon>Actinoplanes</taxon>
    </lineage>
</organism>
<proteinExistence type="predicted"/>
<gene>
    <name evidence="2" type="ORF">BJY16_005737</name>
</gene>
<dbReference type="EMBL" id="JACHNB010000001">
    <property type="protein sequence ID" value="MBB4742278.1"/>
    <property type="molecule type" value="Genomic_DNA"/>
</dbReference>
<dbReference type="Proteomes" id="UP000546162">
    <property type="component" value="Unassembled WGS sequence"/>
</dbReference>